<reference evidence="1" key="1">
    <citation type="submission" date="2020-03" db="EMBL/GenBank/DDBJ databases">
        <title>The deep terrestrial virosphere.</title>
        <authorList>
            <person name="Holmfeldt K."/>
            <person name="Nilsson E."/>
            <person name="Simone D."/>
            <person name="Lopez-Fernandez M."/>
            <person name="Wu X."/>
            <person name="de Brujin I."/>
            <person name="Lundin D."/>
            <person name="Andersson A."/>
            <person name="Bertilsson S."/>
            <person name="Dopson M."/>
        </authorList>
    </citation>
    <scope>NUCLEOTIDE SEQUENCE</scope>
    <source>
        <strain evidence="1">MM415B02269</strain>
    </source>
</reference>
<gene>
    <name evidence="1" type="ORF">MM415B02269_0004</name>
</gene>
<dbReference type="Gene3D" id="3.30.420.280">
    <property type="match status" value="1"/>
</dbReference>
<dbReference type="Gene3D" id="3.40.50.300">
    <property type="entry name" value="P-loop containing nucleotide triphosphate hydrolases"/>
    <property type="match status" value="1"/>
</dbReference>
<organism evidence="1">
    <name type="scientific">viral metagenome</name>
    <dbReference type="NCBI Taxonomy" id="1070528"/>
    <lineage>
        <taxon>unclassified sequences</taxon>
        <taxon>metagenomes</taxon>
        <taxon>organismal metagenomes</taxon>
    </lineage>
</organism>
<protein>
    <submittedName>
        <fullName evidence="1">Putative terminase</fullName>
    </submittedName>
</protein>
<dbReference type="EMBL" id="MT142557">
    <property type="protein sequence ID" value="QJA85144.1"/>
    <property type="molecule type" value="Genomic_DNA"/>
</dbReference>
<dbReference type="InterPro" id="IPR027417">
    <property type="entry name" value="P-loop_NTPase"/>
</dbReference>
<name>A0A6M3KUM1_9ZZZZ</name>
<sequence length="416" mass="49039">MNYSETMGIIIRRTYDELYANHILKFLTEEPWARYCTAWYREGKKAIYYPNGSITFFKYLDKGTDVFNFQGIEYDDISIDEATQHEEIVFTILKTSLRKDPKKLAKNPTYKPKMLLTANPGGIGHFWCQRRFIKREFMPNENPVDFHFIPAKIQDNPIFLKANPQYLKNLNDLPEDLRKAYKDGDWNVFAGQYFRKLREDKHLIEPFYLNPDWFRFRSLDWGYDHNTVCLWWCVDYDGNIYIYRGYKRNAESPTRMAGNIIDLTPTSENVILTVASHDCWERTRTDDFNPATTMADLIKQRGLYIEKAVNTRITGWQVLGEYLDWDEAYKPTPRLKIFNTCRWVFDDLQKLIHDENSPEDVKKMNGDDTGDAARYGGMYVFSGVKPIVPKNEEEEYVESLIKDYSQTELAPWGADI</sequence>
<dbReference type="AlphaFoldDB" id="A0A6M3KUM1"/>
<accession>A0A6M3KUM1</accession>
<evidence type="ECO:0000313" key="1">
    <source>
        <dbReference type="EMBL" id="QJA85144.1"/>
    </source>
</evidence>
<proteinExistence type="predicted"/>